<gene>
    <name evidence="1" type="ORF">DEO72_LG1g2629</name>
</gene>
<reference evidence="1 2" key="1">
    <citation type="submission" date="2019-04" db="EMBL/GenBank/DDBJ databases">
        <title>An improved genome assembly and genetic linkage map for asparagus bean, Vigna unguiculata ssp. sesquipedialis.</title>
        <authorList>
            <person name="Xia Q."/>
            <person name="Zhang R."/>
            <person name="Dong Y."/>
        </authorList>
    </citation>
    <scope>NUCLEOTIDE SEQUENCE [LARGE SCALE GENOMIC DNA]</scope>
    <source>
        <tissue evidence="1">Leaf</tissue>
    </source>
</reference>
<dbReference type="AlphaFoldDB" id="A0A4D6KN63"/>
<evidence type="ECO:0000313" key="2">
    <source>
        <dbReference type="Proteomes" id="UP000501690"/>
    </source>
</evidence>
<evidence type="ECO:0000313" key="1">
    <source>
        <dbReference type="EMBL" id="QCD78992.1"/>
    </source>
</evidence>
<sequence>MLKRKRPGKKSGKSGWWNGSAWAHRKLVDASNPKYDVNKDVVNELDSSPKEEVAKVAATDDANPMGDKAKVVEVDAYPVA</sequence>
<proteinExistence type="predicted"/>
<keyword evidence="2" id="KW-1185">Reference proteome</keyword>
<dbReference type="EMBL" id="CP039345">
    <property type="protein sequence ID" value="QCD78992.1"/>
    <property type="molecule type" value="Genomic_DNA"/>
</dbReference>
<name>A0A4D6KN63_VIGUN</name>
<protein>
    <submittedName>
        <fullName evidence="1">Uncharacterized protein</fullName>
    </submittedName>
</protein>
<dbReference type="Proteomes" id="UP000501690">
    <property type="component" value="Linkage Group LG1"/>
</dbReference>
<accession>A0A4D6KN63</accession>
<organism evidence="1 2">
    <name type="scientific">Vigna unguiculata</name>
    <name type="common">Cowpea</name>
    <dbReference type="NCBI Taxonomy" id="3917"/>
    <lineage>
        <taxon>Eukaryota</taxon>
        <taxon>Viridiplantae</taxon>
        <taxon>Streptophyta</taxon>
        <taxon>Embryophyta</taxon>
        <taxon>Tracheophyta</taxon>
        <taxon>Spermatophyta</taxon>
        <taxon>Magnoliopsida</taxon>
        <taxon>eudicotyledons</taxon>
        <taxon>Gunneridae</taxon>
        <taxon>Pentapetalae</taxon>
        <taxon>rosids</taxon>
        <taxon>fabids</taxon>
        <taxon>Fabales</taxon>
        <taxon>Fabaceae</taxon>
        <taxon>Papilionoideae</taxon>
        <taxon>50 kb inversion clade</taxon>
        <taxon>NPAAA clade</taxon>
        <taxon>indigoferoid/millettioid clade</taxon>
        <taxon>Phaseoleae</taxon>
        <taxon>Vigna</taxon>
    </lineage>
</organism>